<dbReference type="Proteomes" id="UP000702544">
    <property type="component" value="Unassembled WGS sequence"/>
</dbReference>
<evidence type="ECO:0008006" key="4">
    <source>
        <dbReference type="Google" id="ProtNLM"/>
    </source>
</evidence>
<reference evidence="2 3" key="1">
    <citation type="submission" date="2020-01" db="EMBL/GenBank/DDBJ databases">
        <title>Genomes assembled from Gulf of Kutch pelagic sediment metagenomes.</title>
        <authorList>
            <person name="Chandrashekar M."/>
            <person name="Mahajan M.S."/>
            <person name="Dave K.J."/>
            <person name="Vatsa P."/>
            <person name="Nathani N.M."/>
        </authorList>
    </citation>
    <scope>NUCLEOTIDE SEQUENCE [LARGE SCALE GENOMIC DNA]</scope>
    <source>
        <strain evidence="2">KS3-K002</strain>
    </source>
</reference>
<organism evidence="2 3">
    <name type="scientific">Candidatus Kutchimonas denitrificans</name>
    <dbReference type="NCBI Taxonomy" id="3056748"/>
    <lineage>
        <taxon>Bacteria</taxon>
        <taxon>Pseudomonadati</taxon>
        <taxon>Gemmatimonadota</taxon>
        <taxon>Gemmatimonadia</taxon>
        <taxon>Candidatus Palauibacterales</taxon>
        <taxon>Candidatus Palauibacteraceae</taxon>
        <taxon>Candidatus Kutchimonas</taxon>
    </lineage>
</organism>
<name>A0AAE5C809_9BACT</name>
<keyword evidence="1" id="KW-1133">Transmembrane helix</keyword>
<protein>
    <recommendedName>
        <fullName evidence="4">Prepilin-type N-terminal cleavage/methylation domain-containing protein</fullName>
    </recommendedName>
</protein>
<comment type="caution">
    <text evidence="2">The sequence shown here is derived from an EMBL/GenBank/DDBJ whole genome shotgun (WGS) entry which is preliminary data.</text>
</comment>
<sequence>MTNRRGHVLIETLIAVIISLIVMAAMVGGLMQQQRFYQMAGDVSETVGDLQRVETAILPELLPINPAAGDLVFAGQDSIKVRTSRGVYAICDKRVSTDVIITVRGLTGSSLPLRPDSAFVYMRGWRSTLTDDSWMPVKLKNTAPDVCPDSTPGWRANVPVLTVFADQVPVGSPVRVFRHASYWLAANPDGWYLKTNATNGSPMVVSGPLAPIDSAATSTLRFRYLDDEGDPAGWPSMVSSIAIELAGVGKVPGRRGGVPYATGRRLVLDVRNR</sequence>
<evidence type="ECO:0000313" key="2">
    <source>
        <dbReference type="EMBL" id="NIR74056.1"/>
    </source>
</evidence>
<accession>A0AAE5C809</accession>
<evidence type="ECO:0000256" key="1">
    <source>
        <dbReference type="SAM" id="Phobius"/>
    </source>
</evidence>
<proteinExistence type="predicted"/>
<keyword evidence="1" id="KW-0812">Transmembrane</keyword>
<keyword evidence="1" id="KW-0472">Membrane</keyword>
<dbReference type="EMBL" id="JAACAK010000022">
    <property type="protein sequence ID" value="NIR74056.1"/>
    <property type="molecule type" value="Genomic_DNA"/>
</dbReference>
<dbReference type="AlphaFoldDB" id="A0AAE5C809"/>
<gene>
    <name evidence="2" type="ORF">GWO12_02940</name>
</gene>
<feature type="transmembrane region" description="Helical" evidence="1">
    <location>
        <begin position="12"/>
        <end position="31"/>
    </location>
</feature>
<evidence type="ECO:0000313" key="3">
    <source>
        <dbReference type="Proteomes" id="UP000702544"/>
    </source>
</evidence>